<gene>
    <name evidence="2" type="ORF">BP5796_05201</name>
</gene>
<sequence length="280" mass="28928">MKSLYVLSTLAVLATANPLLQDRATCNADNCARAIAATTKPTLASRRADCTSFLLATVTPAVVTSTTIVTPDPTSTTTTVVEVTTTTTRTTAGAVNKRINPDGAITNSPSAVPTYASVCSGTIRYSSACLCAGVTKSTTTLIALTAYTTVVAIASTTTGTTTSTSTTTTTTTTAFAPLPTLGVKGEGGCPCLYNIHHSSKFQTGVDGDDQIFSDVVQDVMACLNKCSSYENCLTADFTHKSGLCRIYRGDLGLTESPSSFVDTIIQVGCNNIEVMGCSTG</sequence>
<evidence type="ECO:0008006" key="4">
    <source>
        <dbReference type="Google" id="ProtNLM"/>
    </source>
</evidence>
<dbReference type="EMBL" id="PDLN01000007">
    <property type="protein sequence ID" value="RDW80503.1"/>
    <property type="molecule type" value="Genomic_DNA"/>
</dbReference>
<organism evidence="2 3">
    <name type="scientific">Coleophoma crateriformis</name>
    <dbReference type="NCBI Taxonomy" id="565419"/>
    <lineage>
        <taxon>Eukaryota</taxon>
        <taxon>Fungi</taxon>
        <taxon>Dikarya</taxon>
        <taxon>Ascomycota</taxon>
        <taxon>Pezizomycotina</taxon>
        <taxon>Leotiomycetes</taxon>
        <taxon>Helotiales</taxon>
        <taxon>Dermateaceae</taxon>
        <taxon>Coleophoma</taxon>
    </lineage>
</organism>
<protein>
    <recommendedName>
        <fullName evidence="4">Apple domain-containing protein</fullName>
    </recommendedName>
</protein>
<dbReference type="Proteomes" id="UP000256328">
    <property type="component" value="Unassembled WGS sequence"/>
</dbReference>
<feature type="chain" id="PRO_5017679798" description="Apple domain-containing protein" evidence="1">
    <location>
        <begin position="17"/>
        <end position="280"/>
    </location>
</feature>
<evidence type="ECO:0000313" key="3">
    <source>
        <dbReference type="Proteomes" id="UP000256328"/>
    </source>
</evidence>
<name>A0A3D8S2H2_9HELO</name>
<evidence type="ECO:0000256" key="1">
    <source>
        <dbReference type="SAM" id="SignalP"/>
    </source>
</evidence>
<dbReference type="AlphaFoldDB" id="A0A3D8S2H2"/>
<comment type="caution">
    <text evidence="2">The sequence shown here is derived from an EMBL/GenBank/DDBJ whole genome shotgun (WGS) entry which is preliminary data.</text>
</comment>
<accession>A0A3D8S2H2</accession>
<proteinExistence type="predicted"/>
<keyword evidence="1" id="KW-0732">Signal</keyword>
<feature type="signal peptide" evidence="1">
    <location>
        <begin position="1"/>
        <end position="16"/>
    </location>
</feature>
<dbReference type="OrthoDB" id="5596743at2759"/>
<reference evidence="2 3" key="1">
    <citation type="journal article" date="2018" name="IMA Fungus">
        <title>IMA Genome-F 9: Draft genome sequence of Annulohypoxylon stygium, Aspergillus mulundensis, Berkeleyomyces basicola (syn. Thielaviopsis basicola), Ceratocystis smalleyi, two Cercospora beticola strains, Coleophoma cylindrospora, Fusarium fracticaudum, Phialophora cf. hyalina, and Morchella septimelata.</title>
        <authorList>
            <person name="Wingfield B.D."/>
            <person name="Bills G.F."/>
            <person name="Dong Y."/>
            <person name="Huang W."/>
            <person name="Nel W.J."/>
            <person name="Swalarsk-Parry B.S."/>
            <person name="Vaghefi N."/>
            <person name="Wilken P.M."/>
            <person name="An Z."/>
            <person name="de Beer Z.W."/>
            <person name="De Vos L."/>
            <person name="Chen L."/>
            <person name="Duong T.A."/>
            <person name="Gao Y."/>
            <person name="Hammerbacher A."/>
            <person name="Kikkert J.R."/>
            <person name="Li Y."/>
            <person name="Li H."/>
            <person name="Li K."/>
            <person name="Li Q."/>
            <person name="Liu X."/>
            <person name="Ma X."/>
            <person name="Naidoo K."/>
            <person name="Pethybridge S.J."/>
            <person name="Sun J."/>
            <person name="Steenkamp E.T."/>
            <person name="van der Nest M.A."/>
            <person name="van Wyk S."/>
            <person name="Wingfield M.J."/>
            <person name="Xiong C."/>
            <person name="Yue Q."/>
            <person name="Zhang X."/>
        </authorList>
    </citation>
    <scope>NUCLEOTIDE SEQUENCE [LARGE SCALE GENOMIC DNA]</scope>
    <source>
        <strain evidence="2 3">BP5796</strain>
    </source>
</reference>
<evidence type="ECO:0000313" key="2">
    <source>
        <dbReference type="EMBL" id="RDW80503.1"/>
    </source>
</evidence>
<keyword evidence="3" id="KW-1185">Reference proteome</keyword>